<reference evidence="2 3" key="1">
    <citation type="journal article" date="2019" name="Front. Microbiol.">
        <title>Ammonia Oxidation by the Arctic Terrestrial Thaumarchaeote Candidatus Nitrosocosmicus arcticus Is Stimulated by Increasing Temperatures.</title>
        <authorList>
            <person name="Alves R.J.E."/>
            <person name="Kerou M."/>
            <person name="Zappe A."/>
            <person name="Bittner R."/>
            <person name="Abby S.S."/>
            <person name="Schmidt H.A."/>
            <person name="Pfeifer K."/>
            <person name="Schleper C."/>
        </authorList>
    </citation>
    <scope>NUCLEOTIDE SEQUENCE [LARGE SCALE GENOMIC DNA]</scope>
    <source>
        <strain evidence="2 3">Kfb</strain>
    </source>
</reference>
<evidence type="ECO:0000313" key="2">
    <source>
        <dbReference type="EMBL" id="TVP41757.1"/>
    </source>
</evidence>
<keyword evidence="1" id="KW-0812">Transmembrane</keyword>
<feature type="transmembrane region" description="Helical" evidence="1">
    <location>
        <begin position="93"/>
        <end position="111"/>
    </location>
</feature>
<feature type="transmembrane region" description="Helical" evidence="1">
    <location>
        <begin position="170"/>
        <end position="189"/>
    </location>
</feature>
<proteinExistence type="predicted"/>
<evidence type="ECO:0008006" key="4">
    <source>
        <dbReference type="Google" id="ProtNLM"/>
    </source>
</evidence>
<evidence type="ECO:0000256" key="1">
    <source>
        <dbReference type="SAM" id="Phobius"/>
    </source>
</evidence>
<evidence type="ECO:0000313" key="3">
    <source>
        <dbReference type="Proteomes" id="UP000315289"/>
    </source>
</evidence>
<feature type="transmembrane region" description="Helical" evidence="1">
    <location>
        <begin position="146"/>
        <end position="164"/>
    </location>
</feature>
<sequence>MKDDSRLNEWFVPKFGPHKFRLFCGMLFLPYTGMCISFVVWGNLVADPMDFERLVILVLIYFVSLGIGAHVADNIGSRKIKPWGDFFNKRQSWIIILACLGFSYGLGLYYALSYAPLLIFIGIIEGFFLFAYNFELFRGMFHKNYWFAFSWGMLPFLAGFVIQTNTITSVSLFLSLIPFILSYIEIKISRLYKYNKRSNSNSRKTYQYEIILKSLSIVTITLTFILLFASAILK</sequence>
<feature type="transmembrane region" description="Helical" evidence="1">
    <location>
        <begin position="117"/>
        <end position="134"/>
    </location>
</feature>
<comment type="caution">
    <text evidence="2">The sequence shown here is derived from an EMBL/GenBank/DDBJ whole genome shotgun (WGS) entry which is preliminary data.</text>
</comment>
<name>A0A557SYS6_9ARCH</name>
<keyword evidence="1" id="KW-0472">Membrane</keyword>
<dbReference type="Proteomes" id="UP000315289">
    <property type="component" value="Unassembled WGS sequence"/>
</dbReference>
<keyword evidence="3" id="KW-1185">Reference proteome</keyword>
<accession>A0A557SYS6</accession>
<protein>
    <recommendedName>
        <fullName evidence="4">UbiA prenyltransferase</fullName>
    </recommendedName>
</protein>
<feature type="transmembrane region" description="Helical" evidence="1">
    <location>
        <begin position="54"/>
        <end position="72"/>
    </location>
</feature>
<dbReference type="EMBL" id="VOAH01000001">
    <property type="protein sequence ID" value="TVP41757.1"/>
    <property type="molecule type" value="Genomic_DNA"/>
</dbReference>
<keyword evidence="1" id="KW-1133">Transmembrane helix</keyword>
<dbReference type="AlphaFoldDB" id="A0A557SYS6"/>
<organism evidence="2 3">
    <name type="scientific">Candidatus Nitrosocosmicus arcticus</name>
    <dbReference type="NCBI Taxonomy" id="2035267"/>
    <lineage>
        <taxon>Archaea</taxon>
        <taxon>Nitrososphaerota</taxon>
        <taxon>Nitrososphaeria</taxon>
        <taxon>Nitrososphaerales</taxon>
        <taxon>Nitrososphaeraceae</taxon>
        <taxon>Candidatus Nitrosocosmicus</taxon>
    </lineage>
</organism>
<feature type="transmembrane region" description="Helical" evidence="1">
    <location>
        <begin position="20"/>
        <end position="42"/>
    </location>
</feature>
<gene>
    <name evidence="2" type="ORF">NARC_10163</name>
</gene>
<feature type="transmembrane region" description="Helical" evidence="1">
    <location>
        <begin position="210"/>
        <end position="233"/>
    </location>
</feature>
<dbReference type="OrthoDB" id="11689at2157"/>
<dbReference type="RefSeq" id="WP_144728336.1">
    <property type="nucleotide sequence ID" value="NZ_ML675578.1"/>
</dbReference>